<dbReference type="GO" id="GO:0071949">
    <property type="term" value="F:FAD binding"/>
    <property type="evidence" value="ECO:0007669"/>
    <property type="project" value="InterPro"/>
</dbReference>
<dbReference type="OrthoDB" id="2111603at2759"/>
<protein>
    <submittedName>
        <fullName evidence="7">FAD/NAD(P)-binding domain-containing protein</fullName>
    </submittedName>
</protein>
<dbReference type="Pfam" id="PF01494">
    <property type="entry name" value="FAD_binding_3"/>
    <property type="match status" value="1"/>
</dbReference>
<comment type="similarity">
    <text evidence="1">Belongs to the paxM FAD-dependent monooxygenase family.</text>
</comment>
<dbReference type="EMBL" id="MCGO01000006">
    <property type="protein sequence ID" value="ORY51049.1"/>
    <property type="molecule type" value="Genomic_DNA"/>
</dbReference>
<dbReference type="InterPro" id="IPR050493">
    <property type="entry name" value="FAD-dep_Monooxygenase_BioMet"/>
</dbReference>
<dbReference type="PANTHER" id="PTHR13789:SF309">
    <property type="entry name" value="PUTATIVE (AFU_ORTHOLOGUE AFUA_6G14510)-RELATED"/>
    <property type="match status" value="1"/>
</dbReference>
<comment type="caution">
    <text evidence="7">The sequence shown here is derived from an EMBL/GenBank/DDBJ whole genome shotgun (WGS) entry which is preliminary data.</text>
</comment>
<dbReference type="Pfam" id="PF13450">
    <property type="entry name" value="NAD_binding_8"/>
    <property type="match status" value="1"/>
</dbReference>
<dbReference type="Proteomes" id="UP000193642">
    <property type="component" value="Unassembled WGS sequence"/>
</dbReference>
<evidence type="ECO:0000313" key="8">
    <source>
        <dbReference type="Proteomes" id="UP000193642"/>
    </source>
</evidence>
<reference evidence="7 8" key="1">
    <citation type="submission" date="2016-07" db="EMBL/GenBank/DDBJ databases">
        <title>Pervasive Adenine N6-methylation of Active Genes in Fungi.</title>
        <authorList>
            <consortium name="DOE Joint Genome Institute"/>
            <person name="Mondo S.J."/>
            <person name="Dannebaum R.O."/>
            <person name="Kuo R.C."/>
            <person name="Labutti K."/>
            <person name="Haridas S."/>
            <person name="Kuo A."/>
            <person name="Salamov A."/>
            <person name="Ahrendt S.R."/>
            <person name="Lipzen A."/>
            <person name="Sullivan W."/>
            <person name="Andreopoulos W.B."/>
            <person name="Clum A."/>
            <person name="Lindquist E."/>
            <person name="Daum C."/>
            <person name="Ramamoorthy G.K."/>
            <person name="Gryganskyi A."/>
            <person name="Culley D."/>
            <person name="Magnuson J.K."/>
            <person name="James T.Y."/>
            <person name="O'Malley M.A."/>
            <person name="Stajich J.E."/>
            <person name="Spatafora J.W."/>
            <person name="Visel A."/>
            <person name="Grigoriev I.V."/>
        </authorList>
    </citation>
    <scope>NUCLEOTIDE SEQUENCE [LARGE SCALE GENOMIC DNA]</scope>
    <source>
        <strain evidence="7 8">JEL800</strain>
    </source>
</reference>
<name>A0A1Y2CVF8_9FUNG</name>
<organism evidence="7 8">
    <name type="scientific">Rhizoclosmatium globosum</name>
    <dbReference type="NCBI Taxonomy" id="329046"/>
    <lineage>
        <taxon>Eukaryota</taxon>
        <taxon>Fungi</taxon>
        <taxon>Fungi incertae sedis</taxon>
        <taxon>Chytridiomycota</taxon>
        <taxon>Chytridiomycota incertae sedis</taxon>
        <taxon>Chytridiomycetes</taxon>
        <taxon>Chytridiales</taxon>
        <taxon>Chytriomycetaceae</taxon>
        <taxon>Rhizoclosmatium</taxon>
    </lineage>
</organism>
<dbReference type="PANTHER" id="PTHR13789">
    <property type="entry name" value="MONOOXYGENASE"/>
    <property type="match status" value="1"/>
</dbReference>
<keyword evidence="2" id="KW-0285">Flavoprotein</keyword>
<gene>
    <name evidence="7" type="ORF">BCR33DRAFT_762572</name>
</gene>
<evidence type="ECO:0000256" key="3">
    <source>
        <dbReference type="ARBA" id="ARBA00022827"/>
    </source>
</evidence>
<evidence type="ECO:0000256" key="1">
    <source>
        <dbReference type="ARBA" id="ARBA00007992"/>
    </source>
</evidence>
<dbReference type="AlphaFoldDB" id="A0A1Y2CVF8"/>
<proteinExistence type="inferred from homology"/>
<feature type="domain" description="FAD-binding" evidence="6">
    <location>
        <begin position="115"/>
        <end position="372"/>
    </location>
</feature>
<evidence type="ECO:0000256" key="4">
    <source>
        <dbReference type="ARBA" id="ARBA00023002"/>
    </source>
</evidence>
<evidence type="ECO:0000256" key="5">
    <source>
        <dbReference type="ARBA" id="ARBA00023033"/>
    </source>
</evidence>
<keyword evidence="4" id="KW-0560">Oxidoreductase</keyword>
<evidence type="ECO:0000256" key="2">
    <source>
        <dbReference type="ARBA" id="ARBA00022630"/>
    </source>
</evidence>
<dbReference type="InterPro" id="IPR036188">
    <property type="entry name" value="FAD/NAD-bd_sf"/>
</dbReference>
<accession>A0A1Y2CVF8</accession>
<dbReference type="PRINTS" id="PR00420">
    <property type="entry name" value="RNGMNOXGNASE"/>
</dbReference>
<keyword evidence="8" id="KW-1185">Reference proteome</keyword>
<keyword evidence="5" id="KW-0503">Monooxygenase</keyword>
<dbReference type="SUPFAM" id="SSF51905">
    <property type="entry name" value="FAD/NAD(P)-binding domain"/>
    <property type="match status" value="1"/>
</dbReference>
<keyword evidence="3" id="KW-0274">FAD</keyword>
<dbReference type="Gene3D" id="3.50.50.60">
    <property type="entry name" value="FAD/NAD(P)-binding domain"/>
    <property type="match status" value="1"/>
</dbReference>
<evidence type="ECO:0000313" key="7">
    <source>
        <dbReference type="EMBL" id="ORY51049.1"/>
    </source>
</evidence>
<sequence length="432" mass="47294">MGKTVAVIGSGLAGAVTAIALKRQGFEPTLYDKVDPIQYLKDTLKSGEPTGIQFGEVGGGVSLLGNGIKALGHLGLLDAIKQFRIDPMNEMNYLLIDGRDRISKKTQKKGEVESIQILRSKLHASLMKAANTAGVKVFGGKKLKTLTQTENDVTVEFEDGTKVTADFVVGADGIHSATRRSVFPEAAKPEVWATGFVGVVGLGRPLPDGKLLDFEYNGAVYSDPLNSRLVFACRCSQTDGEIMVCNLDPRKPLTDADEWRPYSDLPKEAAKLAELVESWGASPTIVECIRRCVRITPANLYDLPNIPKFSKGRVVLVGDAAHGTTPFYGQGLNQALEDAGVLADLMGHFNEDYAKAFEVYNKIRVPRAHASVALSRKTARRMKASSPIDLKIGRFMMKIVFRILDYLGVDDNFYYHDFRRDVKKAVPGIQLK</sequence>
<evidence type="ECO:0000259" key="6">
    <source>
        <dbReference type="Pfam" id="PF01494"/>
    </source>
</evidence>
<dbReference type="STRING" id="329046.A0A1Y2CVF8"/>
<dbReference type="InterPro" id="IPR002938">
    <property type="entry name" value="FAD-bd"/>
</dbReference>
<dbReference type="GO" id="GO:0004497">
    <property type="term" value="F:monooxygenase activity"/>
    <property type="evidence" value="ECO:0007669"/>
    <property type="project" value="UniProtKB-KW"/>
</dbReference>